<name>A0AAV3XWL8_9GAST</name>
<comment type="caution">
    <text evidence="2">The sequence shown here is derived from an EMBL/GenBank/DDBJ whole genome shotgun (WGS) entry which is preliminary data.</text>
</comment>
<feature type="region of interest" description="Disordered" evidence="1">
    <location>
        <begin position="30"/>
        <end position="50"/>
    </location>
</feature>
<evidence type="ECO:0000256" key="1">
    <source>
        <dbReference type="SAM" id="MobiDB-lite"/>
    </source>
</evidence>
<sequence length="99" mass="11262">MALGNGSSINFMMLTENRFEWRNMIAKVPEEEEDGSISRKHSVDSYTSGRTPLSPMTVEFCQCKDVKKADERTHTLDCMEKSLAVQSLTLPPLWAEKCF</sequence>
<dbReference type="EMBL" id="BLXT01000255">
    <property type="protein sequence ID" value="GFN75199.1"/>
    <property type="molecule type" value="Genomic_DNA"/>
</dbReference>
<accession>A0AAV3XWL8</accession>
<reference evidence="2 3" key="1">
    <citation type="journal article" date="2021" name="Elife">
        <title>Chloroplast acquisition without the gene transfer in kleptoplastic sea slugs, Plakobranchus ocellatus.</title>
        <authorList>
            <person name="Maeda T."/>
            <person name="Takahashi S."/>
            <person name="Yoshida T."/>
            <person name="Shimamura S."/>
            <person name="Takaki Y."/>
            <person name="Nagai Y."/>
            <person name="Toyoda A."/>
            <person name="Suzuki Y."/>
            <person name="Arimoto A."/>
            <person name="Ishii H."/>
            <person name="Satoh N."/>
            <person name="Nishiyama T."/>
            <person name="Hasebe M."/>
            <person name="Maruyama T."/>
            <person name="Minagawa J."/>
            <person name="Obokata J."/>
            <person name="Shigenobu S."/>
        </authorList>
    </citation>
    <scope>NUCLEOTIDE SEQUENCE [LARGE SCALE GENOMIC DNA]</scope>
</reference>
<evidence type="ECO:0000313" key="2">
    <source>
        <dbReference type="EMBL" id="GFN75199.1"/>
    </source>
</evidence>
<gene>
    <name evidence="2" type="ORF">PoB_000170500</name>
</gene>
<evidence type="ECO:0000313" key="3">
    <source>
        <dbReference type="Proteomes" id="UP000735302"/>
    </source>
</evidence>
<dbReference type="Proteomes" id="UP000735302">
    <property type="component" value="Unassembled WGS sequence"/>
</dbReference>
<dbReference type="AlphaFoldDB" id="A0AAV3XWL8"/>
<organism evidence="2 3">
    <name type="scientific">Plakobranchus ocellatus</name>
    <dbReference type="NCBI Taxonomy" id="259542"/>
    <lineage>
        <taxon>Eukaryota</taxon>
        <taxon>Metazoa</taxon>
        <taxon>Spiralia</taxon>
        <taxon>Lophotrochozoa</taxon>
        <taxon>Mollusca</taxon>
        <taxon>Gastropoda</taxon>
        <taxon>Heterobranchia</taxon>
        <taxon>Euthyneura</taxon>
        <taxon>Panpulmonata</taxon>
        <taxon>Sacoglossa</taxon>
        <taxon>Placobranchoidea</taxon>
        <taxon>Plakobranchidae</taxon>
        <taxon>Plakobranchus</taxon>
    </lineage>
</organism>
<keyword evidence="3" id="KW-1185">Reference proteome</keyword>
<protein>
    <submittedName>
        <fullName evidence="2">Uncharacterized protein</fullName>
    </submittedName>
</protein>
<proteinExistence type="predicted"/>